<evidence type="ECO:0000313" key="2">
    <source>
        <dbReference type="Proteomes" id="UP001060085"/>
    </source>
</evidence>
<protein>
    <submittedName>
        <fullName evidence="1">Uncharacterized protein</fullName>
    </submittedName>
</protein>
<gene>
    <name evidence="1" type="ORF">M9H77_22910</name>
</gene>
<keyword evidence="2" id="KW-1185">Reference proteome</keyword>
<evidence type="ECO:0000313" key="1">
    <source>
        <dbReference type="EMBL" id="KAI5663587.1"/>
    </source>
</evidence>
<reference evidence="2" key="1">
    <citation type="journal article" date="2023" name="Nat. Plants">
        <title>Single-cell RNA sequencing provides a high-resolution roadmap for understanding the multicellular compartmentation of specialized metabolism.</title>
        <authorList>
            <person name="Sun S."/>
            <person name="Shen X."/>
            <person name="Li Y."/>
            <person name="Li Y."/>
            <person name="Wang S."/>
            <person name="Li R."/>
            <person name="Zhang H."/>
            <person name="Shen G."/>
            <person name="Guo B."/>
            <person name="Wei J."/>
            <person name="Xu J."/>
            <person name="St-Pierre B."/>
            <person name="Chen S."/>
            <person name="Sun C."/>
        </authorList>
    </citation>
    <scope>NUCLEOTIDE SEQUENCE [LARGE SCALE GENOMIC DNA]</scope>
</reference>
<dbReference type="EMBL" id="CM044705">
    <property type="protein sequence ID" value="KAI5663587.1"/>
    <property type="molecule type" value="Genomic_DNA"/>
</dbReference>
<accession>A0ACC0AUC1</accession>
<name>A0ACC0AUC1_CATRO</name>
<organism evidence="1 2">
    <name type="scientific">Catharanthus roseus</name>
    <name type="common">Madagascar periwinkle</name>
    <name type="synonym">Vinca rosea</name>
    <dbReference type="NCBI Taxonomy" id="4058"/>
    <lineage>
        <taxon>Eukaryota</taxon>
        <taxon>Viridiplantae</taxon>
        <taxon>Streptophyta</taxon>
        <taxon>Embryophyta</taxon>
        <taxon>Tracheophyta</taxon>
        <taxon>Spermatophyta</taxon>
        <taxon>Magnoliopsida</taxon>
        <taxon>eudicotyledons</taxon>
        <taxon>Gunneridae</taxon>
        <taxon>Pentapetalae</taxon>
        <taxon>asterids</taxon>
        <taxon>lamiids</taxon>
        <taxon>Gentianales</taxon>
        <taxon>Apocynaceae</taxon>
        <taxon>Rauvolfioideae</taxon>
        <taxon>Vinceae</taxon>
        <taxon>Catharanthinae</taxon>
        <taxon>Catharanthus</taxon>
    </lineage>
</organism>
<proteinExistence type="predicted"/>
<sequence>MLTRILVLVWAQIVLGYAIWMLMVYLTDVWKLTITHAAGIINAQRGLICALPIVMQTIVDTLAGNYWMLTFSSFACCTGMGLLTMSTPPVLSKSTGACSAYEPDCIGDIQQILFYIALVLLAVGIAGGAYSLACFLPEQFMDAMENISDRSMITACVGNVITFLITAAAVLGLPYVKPWSLRFGIPTIFLLVAIVIFLSGSSTYSHIGPQGSHLTMVLRVFVAFTSKLFCQRPADSNELYQKQLCTIPHTRNLRCLDKAAIVLPNQSLEEQQNDRWKLCSILEVEATKLIISLIPMSMSFLFLGLIFPLAFTFFLEQAKTMDHKVGSLTIPLAILLWFNVQAKDYFPKVYFTISSLLCGSISRIATSGIIASMVLAVLCCVTAAKVESRRLDMVTTHGLLDKPNEKVPMSVFWLLPQFILLGAVDGVFVQSLASFFSLYFTPTLNSYMVNLSHVVHGLGCFGSILLAYVVNNITEKEGKPGWFQATLNRSRLDNYFWLLSVVMVINLGLFLIMRLCYRCCSKEEQIKIV</sequence>
<dbReference type="Proteomes" id="UP001060085">
    <property type="component" value="Linkage Group LG05"/>
</dbReference>
<comment type="caution">
    <text evidence="1">The sequence shown here is derived from an EMBL/GenBank/DDBJ whole genome shotgun (WGS) entry which is preliminary data.</text>
</comment>